<dbReference type="AlphaFoldDB" id="A0AAN5D3Z6"/>
<keyword evidence="2" id="KW-1185">Reference proteome</keyword>
<evidence type="ECO:0000313" key="1">
    <source>
        <dbReference type="EMBL" id="GMR56138.1"/>
    </source>
</evidence>
<dbReference type="Proteomes" id="UP001328107">
    <property type="component" value="Unassembled WGS sequence"/>
</dbReference>
<evidence type="ECO:0000313" key="2">
    <source>
        <dbReference type="Proteomes" id="UP001328107"/>
    </source>
</evidence>
<feature type="non-terminal residue" evidence="1">
    <location>
        <position position="1"/>
    </location>
</feature>
<name>A0AAN5D3Z6_9BILA</name>
<gene>
    <name evidence="1" type="ORF">PMAYCL1PPCAC_26333</name>
</gene>
<feature type="non-terminal residue" evidence="1">
    <location>
        <position position="135"/>
    </location>
</feature>
<protein>
    <submittedName>
        <fullName evidence="1">Uncharacterized protein</fullName>
    </submittedName>
</protein>
<dbReference type="PANTHER" id="PTHR31507:SF3">
    <property type="entry name" value="TIL DOMAIN-CONTAINING PROTEIN"/>
    <property type="match status" value="1"/>
</dbReference>
<dbReference type="EMBL" id="BTRK01000005">
    <property type="protein sequence ID" value="GMR56138.1"/>
    <property type="molecule type" value="Genomic_DNA"/>
</dbReference>
<reference evidence="2" key="1">
    <citation type="submission" date="2022-10" db="EMBL/GenBank/DDBJ databases">
        <title>Genome assembly of Pristionchus species.</title>
        <authorList>
            <person name="Yoshida K."/>
            <person name="Sommer R.J."/>
        </authorList>
    </citation>
    <scope>NUCLEOTIDE SEQUENCE [LARGE SCALE GENOMIC DNA]</scope>
    <source>
        <strain evidence="2">RS5460</strain>
    </source>
</reference>
<organism evidence="1 2">
    <name type="scientific">Pristionchus mayeri</name>
    <dbReference type="NCBI Taxonomy" id="1317129"/>
    <lineage>
        <taxon>Eukaryota</taxon>
        <taxon>Metazoa</taxon>
        <taxon>Ecdysozoa</taxon>
        <taxon>Nematoda</taxon>
        <taxon>Chromadorea</taxon>
        <taxon>Rhabditida</taxon>
        <taxon>Rhabditina</taxon>
        <taxon>Diplogasteromorpha</taxon>
        <taxon>Diplogasteroidea</taxon>
        <taxon>Neodiplogasteridae</taxon>
        <taxon>Pristionchus</taxon>
    </lineage>
</organism>
<accession>A0AAN5D3Z6</accession>
<comment type="caution">
    <text evidence="1">The sequence shown here is derived from an EMBL/GenBank/DDBJ whole genome shotgun (WGS) entry which is preliminary data.</text>
</comment>
<dbReference type="PANTHER" id="PTHR31507">
    <property type="entry name" value="PROTEIN CBG15923"/>
    <property type="match status" value="1"/>
</dbReference>
<sequence>SYYYNYGVGVHAFCADQICIKAIQKNGIGYDMVNGKGGYESRFAIEIAIGAVRTACPTGSLSLRNLGFTKSGNKYLHNFSGIGLKQGWVAIANGACGATRMIKRWKSRYTDDMMYGQDLEWNTWYKGMVQDGGMV</sequence>
<proteinExistence type="predicted"/>